<dbReference type="PANTHER" id="PTHR11548:SF9">
    <property type="entry name" value="THYMIDYLATE SYNTHASE"/>
    <property type="match status" value="1"/>
</dbReference>
<evidence type="ECO:0000256" key="2">
    <source>
        <dbReference type="ARBA" id="ARBA00022603"/>
    </source>
</evidence>
<organism evidence="6 7">
    <name type="scientific">candidate division WWE3 bacterium RBG_19FT_COMBO_34_6</name>
    <dbReference type="NCBI Taxonomy" id="1802612"/>
    <lineage>
        <taxon>Bacteria</taxon>
        <taxon>Katanobacteria</taxon>
    </lineage>
</organism>
<comment type="catalytic activity">
    <reaction evidence="4">
        <text>dUMP + (6R)-5,10-methylene-5,6,7,8-tetrahydrofolate = 7,8-dihydrofolate + dTMP</text>
        <dbReference type="Rhea" id="RHEA:12104"/>
        <dbReference type="ChEBI" id="CHEBI:15636"/>
        <dbReference type="ChEBI" id="CHEBI:57451"/>
        <dbReference type="ChEBI" id="CHEBI:63528"/>
        <dbReference type="ChEBI" id="CHEBI:246422"/>
        <dbReference type="EC" id="2.1.1.45"/>
    </reaction>
</comment>
<dbReference type="NCBIfam" id="NF002497">
    <property type="entry name" value="PRK01827.1-3"/>
    <property type="match status" value="1"/>
</dbReference>
<evidence type="ECO:0000259" key="5">
    <source>
        <dbReference type="Pfam" id="PF00303"/>
    </source>
</evidence>
<feature type="active site" description="Nucleophile" evidence="4">
    <location>
        <position position="145"/>
    </location>
</feature>
<feature type="domain" description="Thymidylate synthase/dCMP hydroxymethylase" evidence="5">
    <location>
        <begin position="2"/>
        <end position="263"/>
    </location>
</feature>
<evidence type="ECO:0000256" key="1">
    <source>
        <dbReference type="ARBA" id="ARBA00011947"/>
    </source>
</evidence>
<dbReference type="PRINTS" id="PR00108">
    <property type="entry name" value="THYMDSNTHASE"/>
</dbReference>
<feature type="binding site" description="in other chain" evidence="4">
    <location>
        <begin position="206"/>
        <end position="208"/>
    </location>
    <ligand>
        <name>dUMP</name>
        <dbReference type="ChEBI" id="CHEBI:246422"/>
        <note>ligand shared between dimeric partners</note>
    </ligand>
</feature>
<dbReference type="CDD" id="cd00351">
    <property type="entry name" value="TS_Pyrimidine_HMase"/>
    <property type="match status" value="1"/>
</dbReference>
<accession>A0A1F4UK30</accession>
<name>A0A1F4UK30_UNCKA</name>
<dbReference type="GO" id="GO:0004799">
    <property type="term" value="F:thymidylate synthase activity"/>
    <property type="evidence" value="ECO:0007669"/>
    <property type="project" value="UniProtKB-UniRule"/>
</dbReference>
<proteinExistence type="inferred from homology"/>
<feature type="binding site" description="in other chain" evidence="4">
    <location>
        <position position="176"/>
    </location>
    <ligand>
        <name>dUMP</name>
        <dbReference type="ChEBI" id="CHEBI:246422"/>
        <note>ligand shared between dimeric partners</note>
    </ligand>
</feature>
<evidence type="ECO:0000313" key="6">
    <source>
        <dbReference type="EMBL" id="OGC45338.1"/>
    </source>
</evidence>
<dbReference type="SUPFAM" id="SSF55831">
    <property type="entry name" value="Thymidylate synthase/dCMP hydroxymethylase"/>
    <property type="match status" value="1"/>
</dbReference>
<dbReference type="InterPro" id="IPR045097">
    <property type="entry name" value="Thymidate_synth/dCMP_Mease"/>
</dbReference>
<evidence type="ECO:0000256" key="4">
    <source>
        <dbReference type="HAMAP-Rule" id="MF_00008"/>
    </source>
</evidence>
<reference evidence="6 7" key="1">
    <citation type="journal article" date="2016" name="Nat. Commun.">
        <title>Thousands of microbial genomes shed light on interconnected biogeochemical processes in an aquifer system.</title>
        <authorList>
            <person name="Anantharaman K."/>
            <person name="Brown C.T."/>
            <person name="Hug L.A."/>
            <person name="Sharon I."/>
            <person name="Castelle C.J."/>
            <person name="Probst A.J."/>
            <person name="Thomas B.C."/>
            <person name="Singh A."/>
            <person name="Wilkins M.J."/>
            <person name="Karaoz U."/>
            <person name="Brodie E.L."/>
            <person name="Williams K.H."/>
            <person name="Hubbard S.S."/>
            <person name="Banfield J.F."/>
        </authorList>
    </citation>
    <scope>NUCLEOTIDE SEQUENCE [LARGE SCALE GENOMIC DNA]</scope>
</reference>
<keyword evidence="4" id="KW-0545">Nucleotide biosynthesis</keyword>
<dbReference type="PANTHER" id="PTHR11548">
    <property type="entry name" value="THYMIDYLATE SYNTHASE 1"/>
    <property type="match status" value="1"/>
</dbReference>
<dbReference type="Gene3D" id="3.30.572.10">
    <property type="entry name" value="Thymidylate synthase/dCMP hydroxymethylase domain"/>
    <property type="match status" value="1"/>
</dbReference>
<keyword evidence="2 4" id="KW-0489">Methyltransferase</keyword>
<dbReference type="Pfam" id="PF00303">
    <property type="entry name" value="Thymidylat_synt"/>
    <property type="match status" value="1"/>
</dbReference>
<dbReference type="Proteomes" id="UP000178615">
    <property type="component" value="Unassembled WGS sequence"/>
</dbReference>
<dbReference type="HAMAP" id="MF_00008">
    <property type="entry name" value="Thymidy_synth_bact"/>
    <property type="match status" value="1"/>
</dbReference>
<feature type="binding site" evidence="4">
    <location>
        <position position="262"/>
    </location>
    <ligand>
        <name>(6R)-5,10-methylene-5,6,7,8-tetrahydrofolate</name>
        <dbReference type="ChEBI" id="CHEBI:15636"/>
    </ligand>
</feature>
<feature type="binding site" evidence="4">
    <location>
        <begin position="125"/>
        <end position="126"/>
    </location>
    <ligand>
        <name>dUMP</name>
        <dbReference type="ChEBI" id="CHEBI:246422"/>
        <note>ligand shared between dimeric partners</note>
    </ligand>
</feature>
<comment type="function">
    <text evidence="4">Catalyzes the reductive methylation of 2'-deoxyuridine-5'-monophosphate (dUMP) to 2'-deoxythymidine-5'-monophosphate (dTMP) while utilizing 5,10-methylenetetrahydrofolate (mTHF) as the methyl donor and reductant in the reaction, yielding dihydrofolate (DHF) as a by-product. This enzymatic reaction provides an intracellular de novo source of dTMP, an essential precursor for DNA biosynthesis.</text>
</comment>
<evidence type="ECO:0000256" key="3">
    <source>
        <dbReference type="ARBA" id="ARBA00022679"/>
    </source>
</evidence>
<comment type="subcellular location">
    <subcellularLocation>
        <location evidence="4">Cytoplasm</location>
    </subcellularLocation>
</comment>
<keyword evidence="4" id="KW-0963">Cytoplasm</keyword>
<evidence type="ECO:0000313" key="7">
    <source>
        <dbReference type="Proteomes" id="UP000178615"/>
    </source>
</evidence>
<comment type="subunit">
    <text evidence="4">Homodimer.</text>
</comment>
<comment type="similarity">
    <text evidence="4">Belongs to the thymidylate synthase family. Bacterial-type ThyA subfamily.</text>
</comment>
<comment type="pathway">
    <text evidence="4">Pyrimidine metabolism; dTTP biosynthesis.</text>
</comment>
<feature type="binding site" description="in other chain" evidence="4">
    <location>
        <begin position="165"/>
        <end position="168"/>
    </location>
    <ligand>
        <name>dUMP</name>
        <dbReference type="ChEBI" id="CHEBI:246422"/>
        <note>ligand shared between dimeric partners</note>
    </ligand>
</feature>
<dbReference type="InterPro" id="IPR000398">
    <property type="entry name" value="Thymidylate_synthase"/>
</dbReference>
<dbReference type="EC" id="2.1.1.45" evidence="1 4"/>
<sequence>MRQYLDLLQDILDNGINKEDRTGTGTISLFGRMLRFDLSEGFPLLTTKKVHFKSIKEELLWFLRGESNIKSLKDTGVSIWDEWADENGELGPVYGVQWRNWKGNGSVYDQIVELEKQISTNPNSRRLIVNAWNVAEISKMALPPCHVMFQFYIVRRAISCMMYQRSVDSFLGLPYNIASYALLTDMLAHVFGYHPGELILALGDTHLYLNHLTQAGIQLSREPRPLPKLEILGVHRSILDIKTEEIVLTGYDPYPKIDAPISV</sequence>
<gene>
    <name evidence="4" type="primary">thyA</name>
    <name evidence="6" type="ORF">A2V49_00840</name>
</gene>
<dbReference type="GO" id="GO:0032259">
    <property type="term" value="P:methylation"/>
    <property type="evidence" value="ECO:0007669"/>
    <property type="project" value="UniProtKB-KW"/>
</dbReference>
<dbReference type="GO" id="GO:0005829">
    <property type="term" value="C:cytosol"/>
    <property type="evidence" value="ECO:0007669"/>
    <property type="project" value="TreeGrafter"/>
</dbReference>
<comment type="caution">
    <text evidence="6">The sequence shown here is derived from an EMBL/GenBank/DDBJ whole genome shotgun (WGS) entry which is preliminary data.</text>
</comment>
<dbReference type="InterPro" id="IPR023451">
    <property type="entry name" value="Thymidate_synth/dCMP_Mease_dom"/>
</dbReference>
<dbReference type="GO" id="GO:0006231">
    <property type="term" value="P:dTMP biosynthetic process"/>
    <property type="evidence" value="ECO:0007669"/>
    <property type="project" value="UniProtKB-UniRule"/>
</dbReference>
<feature type="binding site" evidence="4">
    <location>
        <position position="51"/>
    </location>
    <ligand>
        <name>(6R)-5,10-methylene-5,6,7,8-tetrahydrofolate</name>
        <dbReference type="ChEBI" id="CHEBI:15636"/>
    </ligand>
</feature>
<dbReference type="UniPathway" id="UPA00575"/>
<dbReference type="GO" id="GO:0006235">
    <property type="term" value="P:dTTP biosynthetic process"/>
    <property type="evidence" value="ECO:0007669"/>
    <property type="project" value="UniProtKB-UniRule"/>
</dbReference>
<feature type="binding site" evidence="4">
    <location>
        <position position="168"/>
    </location>
    <ligand>
        <name>(6R)-5,10-methylene-5,6,7,8-tetrahydrofolate</name>
        <dbReference type="ChEBI" id="CHEBI:15636"/>
    </ligand>
</feature>
<protein>
    <recommendedName>
        <fullName evidence="1 4">Thymidylate synthase</fullName>
        <shortName evidence="4">TS</shortName>
        <shortName evidence="4">TSase</shortName>
        <ecNumber evidence="1 4">2.1.1.45</ecNumber>
    </recommendedName>
</protein>
<dbReference type="EMBL" id="MEUV01000042">
    <property type="protein sequence ID" value="OGC45338.1"/>
    <property type="molecule type" value="Genomic_DNA"/>
</dbReference>
<keyword evidence="3 4" id="KW-0808">Transferase</keyword>
<dbReference type="AlphaFoldDB" id="A0A1F4UK30"/>
<dbReference type="InterPro" id="IPR036926">
    <property type="entry name" value="Thymidate_synth/dCMP_Mease_sf"/>
</dbReference>
<feature type="binding site" description="in other chain" evidence="4">
    <location>
        <position position="21"/>
    </location>
    <ligand>
        <name>dUMP</name>
        <dbReference type="ChEBI" id="CHEBI:246422"/>
        <note>ligand shared between dimeric partners</note>
    </ligand>
</feature>
<dbReference type="NCBIfam" id="TIGR03284">
    <property type="entry name" value="thym_sym"/>
    <property type="match status" value="2"/>
</dbReference>